<dbReference type="PRINTS" id="PR01011">
    <property type="entry name" value="GLUTPROXDASE"/>
</dbReference>
<protein>
    <recommendedName>
        <fullName evidence="4">Glutathione peroxidase</fullName>
    </recommendedName>
</protein>
<accession>A0A1J4KNF5</accession>
<dbReference type="PANTHER" id="PTHR11592:SF78">
    <property type="entry name" value="GLUTATHIONE PEROXIDASE"/>
    <property type="match status" value="1"/>
</dbReference>
<sequence length="206" mass="23469">MNQMNAYNFSAVSIDGDTIQFSTYQGHVLLIVNTASKGLAMNDLQQLQLIYKQFESSNFTVLAFPCRQFLHQESKVPSKIRFRYQQAGIAFPVFTLTKVNGPNTHQFYRWLKEVAPVTGSGKTIEWNFTRFLVLRDGINVQRISPTASWEKVKKLVSEAVNISLLPRSSSNDAPYQIPTNQGFQDIQQQQLDGNYNINEQQIDAIQ</sequence>
<evidence type="ECO:0000256" key="2">
    <source>
        <dbReference type="ARBA" id="ARBA00022559"/>
    </source>
</evidence>
<dbReference type="OrthoDB" id="446890at2759"/>
<dbReference type="GO" id="GO:0006979">
    <property type="term" value="P:response to oxidative stress"/>
    <property type="evidence" value="ECO:0007669"/>
    <property type="project" value="InterPro"/>
</dbReference>
<evidence type="ECO:0000256" key="3">
    <source>
        <dbReference type="ARBA" id="ARBA00023002"/>
    </source>
</evidence>
<gene>
    <name evidence="5" type="primary">gpo</name>
    <name evidence="5" type="ORF">TRFO_19604</name>
</gene>
<keyword evidence="3 4" id="KW-0560">Oxidoreductase</keyword>
<dbReference type="InterPro" id="IPR036249">
    <property type="entry name" value="Thioredoxin-like_sf"/>
</dbReference>
<dbReference type="PROSITE" id="PS51355">
    <property type="entry name" value="GLUTATHIONE_PEROXID_3"/>
    <property type="match status" value="1"/>
</dbReference>
<dbReference type="VEuPathDB" id="TrichDB:TRFO_19604"/>
<evidence type="ECO:0000256" key="4">
    <source>
        <dbReference type="RuleBase" id="RU000499"/>
    </source>
</evidence>
<proteinExistence type="inferred from homology"/>
<dbReference type="Pfam" id="PF00255">
    <property type="entry name" value="GSHPx"/>
    <property type="match status" value="1"/>
</dbReference>
<dbReference type="GeneID" id="94835597"/>
<dbReference type="GO" id="GO:0004601">
    <property type="term" value="F:peroxidase activity"/>
    <property type="evidence" value="ECO:0007669"/>
    <property type="project" value="UniProtKB-KW"/>
</dbReference>
<evidence type="ECO:0000313" key="6">
    <source>
        <dbReference type="Proteomes" id="UP000179807"/>
    </source>
</evidence>
<organism evidence="5 6">
    <name type="scientific">Tritrichomonas foetus</name>
    <dbReference type="NCBI Taxonomy" id="1144522"/>
    <lineage>
        <taxon>Eukaryota</taxon>
        <taxon>Metamonada</taxon>
        <taxon>Parabasalia</taxon>
        <taxon>Tritrichomonadida</taxon>
        <taxon>Tritrichomonadidae</taxon>
        <taxon>Tritrichomonas</taxon>
    </lineage>
</organism>
<evidence type="ECO:0000256" key="1">
    <source>
        <dbReference type="ARBA" id="ARBA00006926"/>
    </source>
</evidence>
<reference evidence="5" key="1">
    <citation type="submission" date="2016-10" db="EMBL/GenBank/DDBJ databases">
        <authorList>
            <person name="Benchimol M."/>
            <person name="Almeida L.G."/>
            <person name="Vasconcelos A.T."/>
            <person name="Perreira-Neves A."/>
            <person name="Rosa I.A."/>
            <person name="Tasca T."/>
            <person name="Bogo M.R."/>
            <person name="de Souza W."/>
        </authorList>
    </citation>
    <scope>NUCLEOTIDE SEQUENCE [LARGE SCALE GENOMIC DNA]</scope>
    <source>
        <strain evidence="5">K</strain>
    </source>
</reference>
<evidence type="ECO:0000313" key="5">
    <source>
        <dbReference type="EMBL" id="OHT10925.1"/>
    </source>
</evidence>
<dbReference type="AlphaFoldDB" id="A0A1J4KNF5"/>
<dbReference type="Proteomes" id="UP000179807">
    <property type="component" value="Unassembled WGS sequence"/>
</dbReference>
<dbReference type="InterPro" id="IPR000889">
    <property type="entry name" value="Glutathione_peroxidase"/>
</dbReference>
<comment type="similarity">
    <text evidence="1 4">Belongs to the glutathione peroxidase family.</text>
</comment>
<keyword evidence="6" id="KW-1185">Reference proteome</keyword>
<keyword evidence="2 4" id="KW-0575">Peroxidase</keyword>
<dbReference type="PANTHER" id="PTHR11592">
    <property type="entry name" value="GLUTATHIONE PEROXIDASE"/>
    <property type="match status" value="1"/>
</dbReference>
<dbReference type="EMBL" id="MLAK01000598">
    <property type="protein sequence ID" value="OHT10925.1"/>
    <property type="molecule type" value="Genomic_DNA"/>
</dbReference>
<dbReference type="Gene3D" id="3.40.30.10">
    <property type="entry name" value="Glutaredoxin"/>
    <property type="match status" value="1"/>
</dbReference>
<dbReference type="SUPFAM" id="SSF52833">
    <property type="entry name" value="Thioredoxin-like"/>
    <property type="match status" value="1"/>
</dbReference>
<dbReference type="CDD" id="cd00340">
    <property type="entry name" value="GSH_Peroxidase"/>
    <property type="match status" value="1"/>
</dbReference>
<name>A0A1J4KNF5_9EUKA</name>
<comment type="caution">
    <text evidence="5">The sequence shown here is derived from an EMBL/GenBank/DDBJ whole genome shotgun (WGS) entry which is preliminary data.</text>
</comment>
<dbReference type="RefSeq" id="XP_068364061.1">
    <property type="nucleotide sequence ID" value="XM_068500893.1"/>
</dbReference>